<dbReference type="Proteomes" id="UP000887159">
    <property type="component" value="Unassembled WGS sequence"/>
</dbReference>
<dbReference type="InterPro" id="IPR008042">
    <property type="entry name" value="Retrotrans_Pao"/>
</dbReference>
<feature type="domain" description="Integrase catalytic" evidence="2">
    <location>
        <begin position="306"/>
        <end position="499"/>
    </location>
</feature>
<dbReference type="AlphaFoldDB" id="A0A8X6RLF5"/>
<keyword evidence="4" id="KW-1185">Reference proteome</keyword>
<gene>
    <name evidence="3" type="primary">AVEN_49801_1</name>
    <name evidence="3" type="ORF">TNCV_3087981</name>
</gene>
<evidence type="ECO:0000313" key="4">
    <source>
        <dbReference type="Proteomes" id="UP000887159"/>
    </source>
</evidence>
<accession>A0A8X6RLF5</accession>
<feature type="transmembrane region" description="Helical" evidence="1">
    <location>
        <begin position="667"/>
        <end position="689"/>
    </location>
</feature>
<dbReference type="InterPro" id="IPR012337">
    <property type="entry name" value="RNaseH-like_sf"/>
</dbReference>
<evidence type="ECO:0000256" key="1">
    <source>
        <dbReference type="SAM" id="Phobius"/>
    </source>
</evidence>
<keyword evidence="1" id="KW-0472">Membrane</keyword>
<dbReference type="Pfam" id="PF18701">
    <property type="entry name" value="DUF5641"/>
    <property type="match status" value="1"/>
</dbReference>
<dbReference type="EMBL" id="BMAU01021178">
    <property type="protein sequence ID" value="GFX94569.1"/>
    <property type="molecule type" value="Genomic_DNA"/>
</dbReference>
<dbReference type="SUPFAM" id="SSF53098">
    <property type="entry name" value="Ribonuclease H-like"/>
    <property type="match status" value="1"/>
</dbReference>
<dbReference type="InterPro" id="IPR001584">
    <property type="entry name" value="Integrase_cat-core"/>
</dbReference>
<comment type="caution">
    <text evidence="3">The sequence shown here is derived from an EMBL/GenBank/DDBJ whole genome shotgun (WGS) entry which is preliminary data.</text>
</comment>
<dbReference type="PROSITE" id="PS50994">
    <property type="entry name" value="INTEGRASE"/>
    <property type="match status" value="1"/>
</dbReference>
<dbReference type="InterPro" id="IPR040676">
    <property type="entry name" value="DUF5641"/>
</dbReference>
<evidence type="ECO:0000313" key="3">
    <source>
        <dbReference type="EMBL" id="GFX94569.1"/>
    </source>
</evidence>
<protein>
    <submittedName>
        <fullName evidence="3">Integrase catalytic domain-containing protein</fullName>
    </submittedName>
</protein>
<evidence type="ECO:0000259" key="2">
    <source>
        <dbReference type="PROSITE" id="PS50994"/>
    </source>
</evidence>
<reference evidence="3" key="1">
    <citation type="submission" date="2020-08" db="EMBL/GenBank/DDBJ databases">
        <title>Multicomponent nature underlies the extraordinary mechanical properties of spider dragline silk.</title>
        <authorList>
            <person name="Kono N."/>
            <person name="Nakamura H."/>
            <person name="Mori M."/>
            <person name="Yoshida Y."/>
            <person name="Ohtoshi R."/>
            <person name="Malay A.D."/>
            <person name="Moran D.A.P."/>
            <person name="Tomita M."/>
            <person name="Numata K."/>
            <person name="Arakawa K."/>
        </authorList>
    </citation>
    <scope>NUCLEOTIDE SEQUENCE</scope>
</reference>
<dbReference type="PANTHER" id="PTHR47331">
    <property type="entry name" value="PHD-TYPE DOMAIN-CONTAINING PROTEIN"/>
    <property type="match status" value="1"/>
</dbReference>
<dbReference type="InterPro" id="IPR036397">
    <property type="entry name" value="RNaseH_sf"/>
</dbReference>
<keyword evidence="1" id="KW-1133">Transmembrane helix</keyword>
<dbReference type="GO" id="GO:0015074">
    <property type="term" value="P:DNA integration"/>
    <property type="evidence" value="ECO:0007669"/>
    <property type="project" value="InterPro"/>
</dbReference>
<dbReference type="Pfam" id="PF05380">
    <property type="entry name" value="Peptidase_A17"/>
    <property type="match status" value="1"/>
</dbReference>
<dbReference type="GO" id="GO:0003676">
    <property type="term" value="F:nucleic acid binding"/>
    <property type="evidence" value="ECO:0007669"/>
    <property type="project" value="InterPro"/>
</dbReference>
<name>A0A8X6RLF5_TRICX</name>
<organism evidence="3 4">
    <name type="scientific">Trichonephila clavipes</name>
    <name type="common">Golden silk orbweaver</name>
    <name type="synonym">Nephila clavipes</name>
    <dbReference type="NCBI Taxonomy" id="2585209"/>
    <lineage>
        <taxon>Eukaryota</taxon>
        <taxon>Metazoa</taxon>
        <taxon>Ecdysozoa</taxon>
        <taxon>Arthropoda</taxon>
        <taxon>Chelicerata</taxon>
        <taxon>Arachnida</taxon>
        <taxon>Araneae</taxon>
        <taxon>Araneomorphae</taxon>
        <taxon>Entelegynae</taxon>
        <taxon>Araneoidea</taxon>
        <taxon>Nephilidae</taxon>
        <taxon>Trichonephila</taxon>
    </lineage>
</organism>
<proteinExistence type="predicted"/>
<keyword evidence="1" id="KW-0812">Transmembrane</keyword>
<sequence length="702" mass="79085">MTPLASDVKSPHYFLPHHGVINDNSTTTKLRVVFDGSFKSTNGNSLNGILLTRKNYITYGTSCASFLAIRTLKQLCEDEKHCFPQAAKLSKDHFYVDDLLADADSLDSSRKIVHELQNLMSAGGFELRKCVWQVLSDLPNTLKTNISSHSFDDESTQKILGLFWDLNEDSFKVRAVLSDQVSTKRQMLSIIAHIFDPLGFVSPSTIILKIILQDLWKAGLDWDDEISSDILNRWNRFQAEISCLKQIKVPRVNFHAGQELVLSLIRQKFWIPHGKSAVKKELRNCIDCFKLVAKPVSQMMGDLPIERINPCHAFQKVGIDFAGPITTKCQHTRKANNFKSYICLFICMCTKAVHLELVSSLSAAAFMSALRRFVSRRSYTSDIYSDNGTNFVGASAYLKDLFQLLHNSNVHDYSSSKNIQWHFIPPYAPNFGGVWEASVKLTKQHLLKTLKAAVLNFEELDTILCQIEACIISRPLYSLSSDPKDLQVLTPGHFLTGCPLLELPDHSLTNQSLSIHSRWSLLMKLKRMFCSRWQLSYLNTLQSRIKWMQGQKDLMVGSLVLIKNPASFSTRWTPGRIVATHPGAYGICRVVTIQTSSGVMTRPVSQVADLPLPPSTTTSPPRRMLRTVDSFRRPEMAPGTGTFFILEGFIIGGKNAIRFVYVGDGSIVFFVIVLCNVFLHVMMCLCVLLQNIDWKSSLRVSQ</sequence>
<dbReference type="Gene3D" id="3.30.420.10">
    <property type="entry name" value="Ribonuclease H-like superfamily/Ribonuclease H"/>
    <property type="match status" value="1"/>
</dbReference>